<keyword evidence="2" id="KW-1185">Reference proteome</keyword>
<dbReference type="EMBL" id="JAHXZI010000008">
    <property type="protein sequence ID" value="MBW6435350.1"/>
    <property type="molecule type" value="Genomic_DNA"/>
</dbReference>
<dbReference type="InterPro" id="IPR011049">
    <property type="entry name" value="Serralysin-like_metalloprot_C"/>
</dbReference>
<reference evidence="1 2" key="1">
    <citation type="journal article" date="2013" name="Antonie Van Leeuwenhoek">
        <title>Actinoplanes hulinensis sp. nov., a novel actinomycete isolated from soybean root (Glycine max (L.) Merr).</title>
        <authorList>
            <person name="Shen Y."/>
            <person name="Liu C."/>
            <person name="Wang X."/>
            <person name="Zhao J."/>
            <person name="Jia F."/>
            <person name="Zhang Y."/>
            <person name="Wang L."/>
            <person name="Yang D."/>
            <person name="Xiang W."/>
        </authorList>
    </citation>
    <scope>NUCLEOTIDE SEQUENCE [LARGE SCALE GENOMIC DNA]</scope>
    <source>
        <strain evidence="1 2">NEAU-M9</strain>
    </source>
</reference>
<sequence length="155" mass="15563">MAVVVIGDGTPAAGMPVVIIGDGLASAGMLVVVDGDGLASAGMLVVVDGDAVASAGMLEVVNGDDLCSIGMPVVINGNGAFSVGLSRSGSPPADGFVHAPAIGLGARPPKPSRYPFVRGVISMKESGRESIMAGEAFDAAYRCRIHVTRRVKAEN</sequence>
<evidence type="ECO:0000313" key="2">
    <source>
        <dbReference type="Proteomes" id="UP001519863"/>
    </source>
</evidence>
<comment type="caution">
    <text evidence="1">The sequence shown here is derived from an EMBL/GenBank/DDBJ whole genome shotgun (WGS) entry which is preliminary data.</text>
</comment>
<name>A0ABS7B300_9ACTN</name>
<organism evidence="1 2">
    <name type="scientific">Actinoplanes hulinensis</name>
    <dbReference type="NCBI Taxonomy" id="1144547"/>
    <lineage>
        <taxon>Bacteria</taxon>
        <taxon>Bacillati</taxon>
        <taxon>Actinomycetota</taxon>
        <taxon>Actinomycetes</taxon>
        <taxon>Micromonosporales</taxon>
        <taxon>Micromonosporaceae</taxon>
        <taxon>Actinoplanes</taxon>
    </lineage>
</organism>
<dbReference type="Proteomes" id="UP001519863">
    <property type="component" value="Unassembled WGS sequence"/>
</dbReference>
<dbReference type="RefSeq" id="WP_220144809.1">
    <property type="nucleotide sequence ID" value="NZ_JAHXZI010000008.1"/>
</dbReference>
<dbReference type="SUPFAM" id="SSF101967">
    <property type="entry name" value="Adhesin YadA, collagen-binding domain"/>
    <property type="match status" value="1"/>
</dbReference>
<evidence type="ECO:0008006" key="3">
    <source>
        <dbReference type="Google" id="ProtNLM"/>
    </source>
</evidence>
<protein>
    <recommendedName>
        <fullName evidence="3">PAAR motif-containing protein</fullName>
    </recommendedName>
</protein>
<gene>
    <name evidence="1" type="ORF">KZ829_16555</name>
</gene>
<accession>A0ABS7B300</accession>
<evidence type="ECO:0000313" key="1">
    <source>
        <dbReference type="EMBL" id="MBW6435350.1"/>
    </source>
</evidence>
<proteinExistence type="predicted"/>